<dbReference type="EMBL" id="SOFP01000021">
    <property type="protein sequence ID" value="TFC18501.1"/>
    <property type="molecule type" value="Genomic_DNA"/>
</dbReference>
<evidence type="ECO:0000313" key="1">
    <source>
        <dbReference type="EMBL" id="TFC18501.1"/>
    </source>
</evidence>
<evidence type="ECO:0000313" key="2">
    <source>
        <dbReference type="Proteomes" id="UP000298412"/>
    </source>
</evidence>
<dbReference type="InterPro" id="IPR029058">
    <property type="entry name" value="AB_hydrolase_fold"/>
</dbReference>
<accession>A0A4R8WWN7</accession>
<gene>
    <name evidence="1" type="ORF">E3O19_04520</name>
</gene>
<evidence type="ECO:0008006" key="3">
    <source>
        <dbReference type="Google" id="ProtNLM"/>
    </source>
</evidence>
<dbReference type="SUPFAM" id="SSF53474">
    <property type="entry name" value="alpha/beta-Hydrolases"/>
    <property type="match status" value="1"/>
</dbReference>
<dbReference type="OrthoDB" id="63519at2"/>
<reference evidence="1 2" key="1">
    <citation type="submission" date="2019-03" db="EMBL/GenBank/DDBJ databases">
        <title>Genomics of glacier-inhabiting Cryobacterium strains.</title>
        <authorList>
            <person name="Liu Q."/>
            <person name="Xin Y.-H."/>
        </authorList>
    </citation>
    <scope>NUCLEOTIDE SEQUENCE [LARGE SCALE GENOMIC DNA]</scope>
    <source>
        <strain evidence="1 2">MDT1-3</strain>
    </source>
</reference>
<comment type="caution">
    <text evidence="1">The sequence shown here is derived from an EMBL/GenBank/DDBJ whole genome shotgun (WGS) entry which is preliminary data.</text>
</comment>
<sequence>MVATINEAIRPRGDEWESVTAPTLVVYGEKGVFTAEEKSEFVDSGREVRRVDLAGASHDAHLDAFNSWIIALRTFLLS</sequence>
<dbReference type="Proteomes" id="UP000298412">
    <property type="component" value="Unassembled WGS sequence"/>
</dbReference>
<name>A0A4R8WWN7_9MICO</name>
<dbReference type="AlphaFoldDB" id="A0A4R8WWN7"/>
<keyword evidence="2" id="KW-1185">Reference proteome</keyword>
<dbReference type="Gene3D" id="3.40.50.1820">
    <property type="entry name" value="alpha/beta hydrolase"/>
    <property type="match status" value="1"/>
</dbReference>
<organism evidence="1 2">
    <name type="scientific">Cryobacterium algoritolerans</name>
    <dbReference type="NCBI Taxonomy" id="1259184"/>
    <lineage>
        <taxon>Bacteria</taxon>
        <taxon>Bacillati</taxon>
        <taxon>Actinomycetota</taxon>
        <taxon>Actinomycetes</taxon>
        <taxon>Micrococcales</taxon>
        <taxon>Microbacteriaceae</taxon>
        <taxon>Cryobacterium</taxon>
    </lineage>
</organism>
<dbReference type="RefSeq" id="WP_134565630.1">
    <property type="nucleotide sequence ID" value="NZ_SOFP01000021.1"/>
</dbReference>
<proteinExistence type="predicted"/>
<protein>
    <recommendedName>
        <fullName evidence="3">Alpha/beta hydrolase</fullName>
    </recommendedName>
</protein>